<evidence type="ECO:0000256" key="2">
    <source>
        <dbReference type="ARBA" id="ARBA00012251"/>
    </source>
</evidence>
<dbReference type="Pfam" id="PF01485">
    <property type="entry name" value="IBR"/>
    <property type="match status" value="2"/>
</dbReference>
<dbReference type="InterPro" id="IPR044066">
    <property type="entry name" value="TRIAD_supradom"/>
</dbReference>
<evidence type="ECO:0000256" key="1">
    <source>
        <dbReference type="ARBA" id="ARBA00001798"/>
    </source>
</evidence>
<dbReference type="Proteomes" id="UP000286045">
    <property type="component" value="Unassembled WGS sequence"/>
</dbReference>
<evidence type="ECO:0000259" key="10">
    <source>
        <dbReference type="PROSITE" id="PS51873"/>
    </source>
</evidence>
<dbReference type="CDD" id="cd20335">
    <property type="entry name" value="BRcat_RBR"/>
    <property type="match status" value="1"/>
</dbReference>
<reference evidence="11 12" key="1">
    <citation type="submission" date="2018-12" db="EMBL/GenBank/DDBJ databases">
        <title>Draft genome sequence of Xylaria grammica IHI A82.</title>
        <authorList>
            <person name="Buettner E."/>
            <person name="Kellner H."/>
        </authorList>
    </citation>
    <scope>NUCLEOTIDE SEQUENCE [LARGE SCALE GENOMIC DNA]</scope>
    <source>
        <strain evidence="11 12">IHI A82</strain>
    </source>
</reference>
<keyword evidence="5" id="KW-0677">Repeat</keyword>
<feature type="compositionally biased region" description="Polar residues" evidence="9">
    <location>
        <begin position="435"/>
        <end position="451"/>
    </location>
</feature>
<comment type="catalytic activity">
    <reaction evidence="1">
        <text>[E2 ubiquitin-conjugating enzyme]-S-ubiquitinyl-L-cysteine + [acceptor protein]-L-lysine = [E2 ubiquitin-conjugating enzyme]-L-cysteine + [acceptor protein]-N(6)-ubiquitinyl-L-lysine.</text>
        <dbReference type="EC" id="2.3.2.31"/>
    </reaction>
</comment>
<dbReference type="Gene3D" id="1.20.120.1750">
    <property type="match status" value="1"/>
</dbReference>
<dbReference type="SUPFAM" id="SSF57850">
    <property type="entry name" value="RING/U-box"/>
    <property type="match status" value="2"/>
</dbReference>
<evidence type="ECO:0000313" key="11">
    <source>
        <dbReference type="EMBL" id="RWA05352.1"/>
    </source>
</evidence>
<evidence type="ECO:0000256" key="6">
    <source>
        <dbReference type="ARBA" id="ARBA00022771"/>
    </source>
</evidence>
<dbReference type="InterPro" id="IPR017907">
    <property type="entry name" value="Znf_RING_CS"/>
</dbReference>
<dbReference type="STRING" id="363999.A0A439CTA8"/>
<evidence type="ECO:0000256" key="9">
    <source>
        <dbReference type="SAM" id="MobiDB-lite"/>
    </source>
</evidence>
<dbReference type="EC" id="2.3.2.31" evidence="2"/>
<proteinExistence type="predicted"/>
<evidence type="ECO:0000256" key="7">
    <source>
        <dbReference type="ARBA" id="ARBA00022786"/>
    </source>
</evidence>
<dbReference type="CDD" id="cd22584">
    <property type="entry name" value="Rcat_RBR_unk"/>
    <property type="match status" value="1"/>
</dbReference>
<accession>A0A439CTA8</accession>
<feature type="region of interest" description="Disordered" evidence="9">
    <location>
        <begin position="372"/>
        <end position="451"/>
    </location>
</feature>
<gene>
    <name evidence="11" type="ORF">EKO27_g9750</name>
</gene>
<keyword evidence="3" id="KW-0808">Transferase</keyword>
<feature type="domain" description="RING-type" evidence="10">
    <location>
        <begin position="170"/>
        <end position="364"/>
    </location>
</feature>
<evidence type="ECO:0000256" key="4">
    <source>
        <dbReference type="ARBA" id="ARBA00022723"/>
    </source>
</evidence>
<sequence>MDASILAQIDDENVALIIQLLQQDSERMVSAALGKGKQLEGTQTDTQVAFDLFMEELQNVEAFFADRRMTRSIQNAIQLDGDALLRSQNEEKVAEYDHNLSVSLSHGEGEPMVLEDTLQPLTHDDELIEKMAYIYVNGIEDIESDDDTVAAGQPESSGWAASRQVNRSRQKRPCEACGERKHFAELSRAPCQHEYCRQCLSRLFRDAIIDESLFPPRCCKQPIPLDRSLLFLDANVVRQFRQKAVELSSPNRTYCHNANCAAFIPPANCSATTAVCGECHRRTCTTCKGASHGGDCPNDVQLQRVLQLAREQGWQRCQNCWGMVELNTGCNHMTCRCGFQFCYICGAHWKTCRCDHWEERRLYERAAQIDARGQVGEDREAVPLGPHLGIPEEQQGEVEEQQEEDDQGEWQSEPQDPDEEEWRLGQQRPIRRNNCENSRNSWNTLRKSGFG</sequence>
<name>A0A439CTA8_9PEZI</name>
<dbReference type="PROSITE" id="PS51873">
    <property type="entry name" value="TRIAD"/>
    <property type="match status" value="1"/>
</dbReference>
<evidence type="ECO:0000313" key="12">
    <source>
        <dbReference type="Proteomes" id="UP000286045"/>
    </source>
</evidence>
<evidence type="ECO:0000256" key="3">
    <source>
        <dbReference type="ARBA" id="ARBA00022679"/>
    </source>
</evidence>
<dbReference type="PANTHER" id="PTHR11685">
    <property type="entry name" value="RBR FAMILY RING FINGER AND IBR DOMAIN-CONTAINING"/>
    <property type="match status" value="1"/>
</dbReference>
<keyword evidence="8" id="KW-0862">Zinc</keyword>
<keyword evidence="6" id="KW-0863">Zinc-finger</keyword>
<organism evidence="11 12">
    <name type="scientific">Xylaria grammica</name>
    <dbReference type="NCBI Taxonomy" id="363999"/>
    <lineage>
        <taxon>Eukaryota</taxon>
        <taxon>Fungi</taxon>
        <taxon>Dikarya</taxon>
        <taxon>Ascomycota</taxon>
        <taxon>Pezizomycotina</taxon>
        <taxon>Sordariomycetes</taxon>
        <taxon>Xylariomycetidae</taxon>
        <taxon>Xylariales</taxon>
        <taxon>Xylariaceae</taxon>
        <taxon>Xylaria</taxon>
    </lineage>
</organism>
<evidence type="ECO:0000256" key="8">
    <source>
        <dbReference type="ARBA" id="ARBA00022833"/>
    </source>
</evidence>
<keyword evidence="4" id="KW-0479">Metal-binding</keyword>
<dbReference type="GO" id="GO:0061630">
    <property type="term" value="F:ubiquitin protein ligase activity"/>
    <property type="evidence" value="ECO:0007669"/>
    <property type="project" value="UniProtKB-EC"/>
</dbReference>
<keyword evidence="7" id="KW-0833">Ubl conjugation pathway</keyword>
<evidence type="ECO:0000256" key="5">
    <source>
        <dbReference type="ARBA" id="ARBA00022737"/>
    </source>
</evidence>
<dbReference type="AlphaFoldDB" id="A0A439CTA8"/>
<dbReference type="InterPro" id="IPR002867">
    <property type="entry name" value="IBR_dom"/>
</dbReference>
<dbReference type="PROSITE" id="PS00518">
    <property type="entry name" value="ZF_RING_1"/>
    <property type="match status" value="1"/>
</dbReference>
<dbReference type="GO" id="GO:0016567">
    <property type="term" value="P:protein ubiquitination"/>
    <property type="evidence" value="ECO:0007669"/>
    <property type="project" value="InterPro"/>
</dbReference>
<protein>
    <recommendedName>
        <fullName evidence="2">RBR-type E3 ubiquitin transferase</fullName>
        <ecNumber evidence="2">2.3.2.31</ecNumber>
    </recommendedName>
</protein>
<dbReference type="InterPro" id="IPR031127">
    <property type="entry name" value="E3_UB_ligase_RBR"/>
</dbReference>
<feature type="compositionally biased region" description="Acidic residues" evidence="9">
    <location>
        <begin position="394"/>
        <end position="408"/>
    </location>
</feature>
<comment type="caution">
    <text evidence="11">The sequence shown here is derived from an EMBL/GenBank/DDBJ whole genome shotgun (WGS) entry which is preliminary data.</text>
</comment>
<dbReference type="GO" id="GO:0008270">
    <property type="term" value="F:zinc ion binding"/>
    <property type="evidence" value="ECO:0007669"/>
    <property type="project" value="UniProtKB-KW"/>
</dbReference>
<keyword evidence="12" id="KW-1185">Reference proteome</keyword>
<dbReference type="EMBL" id="RYZI01000450">
    <property type="protein sequence ID" value="RWA05352.1"/>
    <property type="molecule type" value="Genomic_DNA"/>
</dbReference>